<keyword evidence="14" id="KW-0573">Peptidoglycan synthesis</keyword>
<dbReference type="Pfam" id="PF00905">
    <property type="entry name" value="Transpeptidase"/>
    <property type="match status" value="1"/>
</dbReference>
<dbReference type="PANTHER" id="PTHR32282:SF11">
    <property type="entry name" value="PENICILLIN-BINDING PROTEIN 1B"/>
    <property type="match status" value="1"/>
</dbReference>
<keyword evidence="10" id="KW-0812">Transmembrane</keyword>
<dbReference type="Gene3D" id="1.10.3810.10">
    <property type="entry name" value="Biosynthetic peptidoglycan transglycosylase-like"/>
    <property type="match status" value="1"/>
</dbReference>
<evidence type="ECO:0000256" key="20">
    <source>
        <dbReference type="ARBA" id="ARBA00034000"/>
    </source>
</evidence>
<protein>
    <recommendedName>
        <fullName evidence="4">Penicillin-binding protein 1A</fullName>
        <ecNumber evidence="21">2.4.99.28</ecNumber>
        <ecNumber evidence="3">3.4.16.4</ecNumber>
    </recommendedName>
</protein>
<dbReference type="GO" id="GO:0009002">
    <property type="term" value="F:serine-type D-Ala-D-Ala carboxypeptidase activity"/>
    <property type="evidence" value="ECO:0007669"/>
    <property type="project" value="UniProtKB-EC"/>
</dbReference>
<evidence type="ECO:0000256" key="1">
    <source>
        <dbReference type="ARBA" id="ARBA00002624"/>
    </source>
</evidence>
<keyword evidence="6" id="KW-0121">Carboxypeptidase</keyword>
<feature type="domain" description="Glycosyl transferase family 51" evidence="24">
    <location>
        <begin position="63"/>
        <end position="223"/>
    </location>
</feature>
<dbReference type="GO" id="GO:0030288">
    <property type="term" value="C:outer membrane-bounded periplasmic space"/>
    <property type="evidence" value="ECO:0007669"/>
    <property type="project" value="TreeGrafter"/>
</dbReference>
<evidence type="ECO:0000256" key="13">
    <source>
        <dbReference type="ARBA" id="ARBA00022968"/>
    </source>
</evidence>
<feature type="domain" description="Penicillin-binding protein transpeptidase" evidence="23">
    <location>
        <begin position="395"/>
        <end position="654"/>
    </location>
</feature>
<evidence type="ECO:0000256" key="19">
    <source>
        <dbReference type="ARBA" id="ARBA00023316"/>
    </source>
</evidence>
<dbReference type="InterPro" id="IPR050396">
    <property type="entry name" value="Glycosyltr_51/Transpeptidase"/>
</dbReference>
<dbReference type="PANTHER" id="PTHR32282">
    <property type="entry name" value="BINDING PROTEIN TRANSPEPTIDASE, PUTATIVE-RELATED"/>
    <property type="match status" value="1"/>
</dbReference>
<keyword evidence="9" id="KW-0808">Transferase</keyword>
<evidence type="ECO:0000313" key="25">
    <source>
        <dbReference type="EMBL" id="HIQ61734.1"/>
    </source>
</evidence>
<dbReference type="Gene3D" id="3.40.710.10">
    <property type="entry name" value="DD-peptidase/beta-lactamase superfamily"/>
    <property type="match status" value="1"/>
</dbReference>
<evidence type="ECO:0000256" key="15">
    <source>
        <dbReference type="ARBA" id="ARBA00022989"/>
    </source>
</evidence>
<evidence type="ECO:0000256" key="10">
    <source>
        <dbReference type="ARBA" id="ARBA00022692"/>
    </source>
</evidence>
<keyword evidence="12" id="KW-0133">Cell shape</keyword>
<name>A0A9D0YU28_9FIRM</name>
<evidence type="ECO:0000256" key="11">
    <source>
        <dbReference type="ARBA" id="ARBA00022801"/>
    </source>
</evidence>
<dbReference type="GO" id="GO:0046677">
    <property type="term" value="P:response to antibiotic"/>
    <property type="evidence" value="ECO:0007669"/>
    <property type="project" value="UniProtKB-KW"/>
</dbReference>
<keyword evidence="18" id="KW-0511">Multifunctional enzyme</keyword>
<dbReference type="SUPFAM" id="SSF53955">
    <property type="entry name" value="Lysozyme-like"/>
    <property type="match status" value="1"/>
</dbReference>
<dbReference type="InterPro" id="IPR001264">
    <property type="entry name" value="Glyco_trans_51"/>
</dbReference>
<evidence type="ECO:0000256" key="21">
    <source>
        <dbReference type="ARBA" id="ARBA00044770"/>
    </source>
</evidence>
<evidence type="ECO:0000256" key="18">
    <source>
        <dbReference type="ARBA" id="ARBA00023268"/>
    </source>
</evidence>
<evidence type="ECO:0000256" key="22">
    <source>
        <dbReference type="ARBA" id="ARBA00049902"/>
    </source>
</evidence>
<evidence type="ECO:0000256" key="4">
    <source>
        <dbReference type="ARBA" id="ARBA00018638"/>
    </source>
</evidence>
<dbReference type="GO" id="GO:0006508">
    <property type="term" value="P:proteolysis"/>
    <property type="evidence" value="ECO:0007669"/>
    <property type="project" value="UniProtKB-KW"/>
</dbReference>
<comment type="catalytic activity">
    <reaction evidence="22">
        <text>[GlcNAc-(1-&gt;4)-Mur2Ac(oyl-L-Ala-gamma-D-Glu-L-Lys-D-Ala-D-Ala)](n)-di-trans,octa-cis-undecaprenyl diphosphate + beta-D-GlcNAc-(1-&gt;4)-Mur2Ac(oyl-L-Ala-gamma-D-Glu-L-Lys-D-Ala-D-Ala)-di-trans,octa-cis-undecaprenyl diphosphate = [GlcNAc-(1-&gt;4)-Mur2Ac(oyl-L-Ala-gamma-D-Glu-L-Lys-D-Ala-D-Ala)](n+1)-di-trans,octa-cis-undecaprenyl diphosphate + di-trans,octa-cis-undecaprenyl diphosphate + H(+)</text>
        <dbReference type="Rhea" id="RHEA:23708"/>
        <dbReference type="Rhea" id="RHEA-COMP:9602"/>
        <dbReference type="Rhea" id="RHEA-COMP:9603"/>
        <dbReference type="ChEBI" id="CHEBI:15378"/>
        <dbReference type="ChEBI" id="CHEBI:58405"/>
        <dbReference type="ChEBI" id="CHEBI:60033"/>
        <dbReference type="ChEBI" id="CHEBI:78435"/>
        <dbReference type="EC" id="2.4.99.28"/>
    </reaction>
</comment>
<comment type="caution">
    <text evidence="25">The sequence shown here is derived from an EMBL/GenBank/DDBJ whole genome shotgun (WGS) entry which is preliminary data.</text>
</comment>
<keyword evidence="11" id="KW-0378">Hydrolase</keyword>
<dbReference type="GO" id="GO:0071555">
    <property type="term" value="P:cell wall organization"/>
    <property type="evidence" value="ECO:0007669"/>
    <property type="project" value="UniProtKB-KW"/>
</dbReference>
<evidence type="ECO:0000256" key="8">
    <source>
        <dbReference type="ARBA" id="ARBA00022676"/>
    </source>
</evidence>
<evidence type="ECO:0000256" key="6">
    <source>
        <dbReference type="ARBA" id="ARBA00022645"/>
    </source>
</evidence>
<evidence type="ECO:0000259" key="23">
    <source>
        <dbReference type="Pfam" id="PF00905"/>
    </source>
</evidence>
<dbReference type="PROSITE" id="PS51257">
    <property type="entry name" value="PROKAR_LIPOPROTEIN"/>
    <property type="match status" value="1"/>
</dbReference>
<dbReference type="InterPro" id="IPR001460">
    <property type="entry name" value="PCN-bd_Tpept"/>
</dbReference>
<keyword evidence="8" id="KW-0328">Glycosyltransferase</keyword>
<accession>A0A9D0YU28</accession>
<organism evidence="25 26">
    <name type="scientific">Candidatus Enterenecus faecium</name>
    <dbReference type="NCBI Taxonomy" id="2840780"/>
    <lineage>
        <taxon>Bacteria</taxon>
        <taxon>Bacillati</taxon>
        <taxon>Bacillota</taxon>
        <taxon>Clostridia</taxon>
        <taxon>Eubacteriales</taxon>
        <taxon>Candidatus Enterenecus</taxon>
    </lineage>
</organism>
<dbReference type="GO" id="GO:0008360">
    <property type="term" value="P:regulation of cell shape"/>
    <property type="evidence" value="ECO:0007669"/>
    <property type="project" value="UniProtKB-KW"/>
</dbReference>
<evidence type="ECO:0000259" key="24">
    <source>
        <dbReference type="Pfam" id="PF00912"/>
    </source>
</evidence>
<keyword evidence="17" id="KW-0046">Antibiotic resistance</keyword>
<evidence type="ECO:0000256" key="16">
    <source>
        <dbReference type="ARBA" id="ARBA00023136"/>
    </source>
</evidence>
<evidence type="ECO:0000256" key="17">
    <source>
        <dbReference type="ARBA" id="ARBA00023251"/>
    </source>
</evidence>
<dbReference type="EMBL" id="DVFO01000098">
    <property type="protein sequence ID" value="HIQ61734.1"/>
    <property type="molecule type" value="Genomic_DNA"/>
</dbReference>
<keyword evidence="7" id="KW-0645">Protease</keyword>
<evidence type="ECO:0000256" key="14">
    <source>
        <dbReference type="ARBA" id="ARBA00022984"/>
    </source>
</evidence>
<keyword evidence="19" id="KW-0961">Cell wall biogenesis/degradation</keyword>
<dbReference type="GO" id="GO:0009252">
    <property type="term" value="P:peptidoglycan biosynthetic process"/>
    <property type="evidence" value="ECO:0007669"/>
    <property type="project" value="UniProtKB-KW"/>
</dbReference>
<dbReference type="GO" id="GO:0008955">
    <property type="term" value="F:peptidoglycan glycosyltransferase activity"/>
    <property type="evidence" value="ECO:0007669"/>
    <property type="project" value="UniProtKB-EC"/>
</dbReference>
<dbReference type="Pfam" id="PF00912">
    <property type="entry name" value="Transgly"/>
    <property type="match status" value="1"/>
</dbReference>
<reference evidence="25" key="1">
    <citation type="submission" date="2020-10" db="EMBL/GenBank/DDBJ databases">
        <authorList>
            <person name="Gilroy R."/>
        </authorList>
    </citation>
    <scope>NUCLEOTIDE SEQUENCE</scope>
    <source>
        <strain evidence="25">ChiGjej2B2-12916</strain>
    </source>
</reference>
<dbReference type="InterPro" id="IPR023346">
    <property type="entry name" value="Lysozyme-like_dom_sf"/>
</dbReference>
<keyword evidence="13" id="KW-0735">Signal-anchor</keyword>
<dbReference type="EC" id="2.4.99.28" evidence="21"/>
<evidence type="ECO:0000256" key="7">
    <source>
        <dbReference type="ARBA" id="ARBA00022670"/>
    </source>
</evidence>
<sequence>MGKVLGTLLLIGIVTSAFMACYAAVYITNVIIPEAKLDLSAYTINENSVIKYEDDNGQLVELQTLVGAENRQWVDYDEIPQDLVNAVVAVEDKRFWEHNGVDWYRTAGAFVNMFIGMRNTFGGSTLTQQLVKNITDYDDVTVKRKILEIFTALELEKNYTKEDIITYYLNEIFLGQGCYGVQSASQMYFGKDVSELSLAECASLAGITNNPSLYSPYSTLEVTRYKCTNCGEYSLTKDDVCSECGAKNSFDEGTVWTARDYNKARQELILDQMTKEDVLGDKAISKEAAEQAKAEELVFRSDWDDAKKEEYNNANTSNKTIYSWYVEAVIDEVTEDLMEQTGLSYEVVTKMVYSGGLEIVVPYDPEVQAAVDEVYNDKSNLNYISSSGQEMKSGMTVVDNDTGYVVAIAGDVGEKTINRGWSYATDTVRQPGSSIKPLSVYAPAIEEDLITPNTVTDDVPRWMGFFWLKNEPNRYRGLTTVLEGVTDSINTVASNVLEMLGFQTSYEYMTEKFKISTVVDEMVLENGEVKTDLGYSQLAMGGLTKGISTFEMAAAYATFPRDGAFTEATTYLTVKDHDGKVLIDNKPSTEYILDQRTTYYMNQLLTNVVSSGTGTAARISGQLVAGKTGTTDADNDQWFAGYTKHYTAAVWIGYPNSESIGDMWPSPSTILWQKVMSRVHEDLPREEFTQPSGLVTVSICKDCGKLATDNCSMDVRGSRVQNMTLLSSDVPSQYCSCHV</sequence>
<gene>
    <name evidence="25" type="ORF">IAD31_09110</name>
</gene>
<dbReference type="InterPro" id="IPR036950">
    <property type="entry name" value="PBP_transglycosylase"/>
</dbReference>
<dbReference type="SUPFAM" id="SSF56601">
    <property type="entry name" value="beta-lactamase/transpeptidase-like"/>
    <property type="match status" value="1"/>
</dbReference>
<evidence type="ECO:0000256" key="3">
    <source>
        <dbReference type="ARBA" id="ARBA00012448"/>
    </source>
</evidence>
<proteinExistence type="predicted"/>
<keyword evidence="5" id="KW-1003">Cell membrane</keyword>
<dbReference type="GO" id="GO:0008658">
    <property type="term" value="F:penicillin binding"/>
    <property type="evidence" value="ECO:0007669"/>
    <property type="project" value="InterPro"/>
</dbReference>
<dbReference type="AlphaFoldDB" id="A0A9D0YU28"/>
<feature type="non-terminal residue" evidence="25">
    <location>
        <position position="739"/>
    </location>
</feature>
<evidence type="ECO:0000256" key="2">
    <source>
        <dbReference type="ARBA" id="ARBA00004401"/>
    </source>
</evidence>
<evidence type="ECO:0000256" key="9">
    <source>
        <dbReference type="ARBA" id="ARBA00022679"/>
    </source>
</evidence>
<evidence type="ECO:0000256" key="12">
    <source>
        <dbReference type="ARBA" id="ARBA00022960"/>
    </source>
</evidence>
<comment type="subcellular location">
    <subcellularLocation>
        <location evidence="2">Cell membrane</location>
        <topology evidence="2">Single-pass type II membrane protein</topology>
    </subcellularLocation>
</comment>
<reference evidence="25" key="2">
    <citation type="journal article" date="2021" name="PeerJ">
        <title>Extensive microbial diversity within the chicken gut microbiome revealed by metagenomics and culture.</title>
        <authorList>
            <person name="Gilroy R."/>
            <person name="Ravi A."/>
            <person name="Getino M."/>
            <person name="Pursley I."/>
            <person name="Horton D.L."/>
            <person name="Alikhan N.F."/>
            <person name="Baker D."/>
            <person name="Gharbi K."/>
            <person name="Hall N."/>
            <person name="Watson M."/>
            <person name="Adriaenssens E.M."/>
            <person name="Foster-Nyarko E."/>
            <person name="Jarju S."/>
            <person name="Secka A."/>
            <person name="Antonio M."/>
            <person name="Oren A."/>
            <person name="Chaudhuri R.R."/>
            <person name="La Ragione R."/>
            <person name="Hildebrand F."/>
            <person name="Pallen M.J."/>
        </authorList>
    </citation>
    <scope>NUCLEOTIDE SEQUENCE</scope>
    <source>
        <strain evidence="25">ChiGjej2B2-12916</strain>
    </source>
</reference>
<comment type="catalytic activity">
    <reaction evidence="20">
        <text>Preferential cleavage: (Ac)2-L-Lys-D-Ala-|-D-Ala. Also transpeptidation of peptidyl-alanyl moieties that are N-acyl substituents of D-alanine.</text>
        <dbReference type="EC" id="3.4.16.4"/>
    </reaction>
</comment>
<dbReference type="Proteomes" id="UP000886879">
    <property type="component" value="Unassembled WGS sequence"/>
</dbReference>
<evidence type="ECO:0000313" key="26">
    <source>
        <dbReference type="Proteomes" id="UP000886879"/>
    </source>
</evidence>
<keyword evidence="15" id="KW-1133">Transmembrane helix</keyword>
<evidence type="ECO:0000256" key="5">
    <source>
        <dbReference type="ARBA" id="ARBA00022475"/>
    </source>
</evidence>
<comment type="function">
    <text evidence="1">Cell wall formation. Synthesis of cross-linked peptidoglycan from the lipid intermediates. The enzyme has a penicillin-insensitive transglycosylase N-terminal domain (formation of linear glycan strands) and a penicillin-sensitive transpeptidase C-terminal domain (cross-linking of the peptide subunits).</text>
</comment>
<dbReference type="InterPro" id="IPR012338">
    <property type="entry name" value="Beta-lactam/transpept-like"/>
</dbReference>
<dbReference type="GO" id="GO:0005886">
    <property type="term" value="C:plasma membrane"/>
    <property type="evidence" value="ECO:0007669"/>
    <property type="project" value="UniProtKB-SubCell"/>
</dbReference>
<keyword evidence="16" id="KW-0472">Membrane</keyword>
<dbReference type="EC" id="3.4.16.4" evidence="3"/>